<dbReference type="PRINTS" id="PR00344">
    <property type="entry name" value="BCTRLSENSOR"/>
</dbReference>
<evidence type="ECO:0000256" key="8">
    <source>
        <dbReference type="SAM" id="Coils"/>
    </source>
</evidence>
<accession>A0ABU9BJN5</accession>
<dbReference type="Pfam" id="PF25487">
    <property type="entry name" value="ETR1_N"/>
    <property type="match status" value="1"/>
</dbReference>
<proteinExistence type="predicted"/>
<keyword evidence="7" id="KW-0902">Two-component regulatory system</keyword>
<comment type="caution">
    <text evidence="11">The sequence shown here is derived from an EMBL/GenBank/DDBJ whole genome shotgun (WGS) entry which is preliminary data.</text>
</comment>
<name>A0ABU9BJN5_9BURK</name>
<protein>
    <recommendedName>
        <fullName evidence="2">histidine kinase</fullName>
        <ecNumber evidence="2">2.7.13.3</ecNumber>
    </recommendedName>
</protein>
<feature type="coiled-coil region" evidence="8">
    <location>
        <begin position="129"/>
        <end position="192"/>
    </location>
</feature>
<dbReference type="InterPro" id="IPR050351">
    <property type="entry name" value="BphY/WalK/GraS-like"/>
</dbReference>
<keyword evidence="8" id="KW-0175">Coiled coil</keyword>
<evidence type="ECO:0000256" key="7">
    <source>
        <dbReference type="ARBA" id="ARBA00023012"/>
    </source>
</evidence>
<reference evidence="11 12" key="1">
    <citation type="submission" date="2024-04" db="EMBL/GenBank/DDBJ databases">
        <title>Novel species of the genus Ideonella isolated from streams.</title>
        <authorList>
            <person name="Lu H."/>
        </authorList>
    </citation>
    <scope>NUCLEOTIDE SEQUENCE [LARGE SCALE GENOMIC DNA]</scope>
    <source>
        <strain evidence="11 12">BYS139W</strain>
    </source>
</reference>
<sequence length="471" mass="51391">MEQTLAQYLPHGYCLSWQPRLMLMHVGSDALTALSYATIPVSLGLLVHRRKDLQFGWVFLLFGVFILACGATHVMSIWTLWHPDYALAGWIKVLTAAASVATAAVLVPLVPKAVALPGPAQWEAVHADLQAQIAERSRIEQEVRRLNDELEIRVQARTAELEQANHRLEALHADLEERVRERTRELEQAQAALVDSARLAGMAEVATNVLHNVGNVLNSVNIAAGVIGQQVRGSRLPGLGKAVQMLRGSDDLVHLLTADARGRQLPEYLERLHGQLQQEQTQLLDELGQMGKSIDHLKDIVATQQAYATPGAQARQRVAIAPAELVDDALRMQAGALTRHHIDVRREIAELPPVPVDRHRVLQILVNLISNAKQAMEADGAQGRQLTIRVWAEPAEGQLKLSVSDEGDGIAAEDLERIFAHGYTTRARGHGFGLHSCILAAHEMGGRLMAESAGPGHGACFTLSLPLETSA</sequence>
<dbReference type="Proteomes" id="UP001368500">
    <property type="component" value="Unassembled WGS sequence"/>
</dbReference>
<dbReference type="InterPro" id="IPR005467">
    <property type="entry name" value="His_kinase_dom"/>
</dbReference>
<dbReference type="PROSITE" id="PS50109">
    <property type="entry name" value="HIS_KIN"/>
    <property type="match status" value="1"/>
</dbReference>
<evidence type="ECO:0000256" key="2">
    <source>
        <dbReference type="ARBA" id="ARBA00012438"/>
    </source>
</evidence>
<evidence type="ECO:0000256" key="3">
    <source>
        <dbReference type="ARBA" id="ARBA00022679"/>
    </source>
</evidence>
<keyword evidence="4" id="KW-0547">Nucleotide-binding</keyword>
<dbReference type="EMBL" id="JBBUTF010000029">
    <property type="protein sequence ID" value="MEK8028738.1"/>
    <property type="molecule type" value="Genomic_DNA"/>
</dbReference>
<dbReference type="PANTHER" id="PTHR42878">
    <property type="entry name" value="TWO-COMPONENT HISTIDINE KINASE"/>
    <property type="match status" value="1"/>
</dbReference>
<keyword evidence="5" id="KW-0418">Kinase</keyword>
<gene>
    <name evidence="11" type="ORF">AACH11_22490</name>
</gene>
<comment type="catalytic activity">
    <reaction evidence="1">
        <text>ATP + protein L-histidine = ADP + protein N-phospho-L-histidine.</text>
        <dbReference type="EC" id="2.7.13.3"/>
    </reaction>
</comment>
<feature type="transmembrane region" description="Helical" evidence="9">
    <location>
        <begin position="87"/>
        <end position="110"/>
    </location>
</feature>
<dbReference type="PANTHER" id="PTHR42878:SF7">
    <property type="entry name" value="SENSOR HISTIDINE KINASE GLRK"/>
    <property type="match status" value="1"/>
</dbReference>
<dbReference type="Pfam" id="PF02518">
    <property type="entry name" value="HATPase_c"/>
    <property type="match status" value="1"/>
</dbReference>
<evidence type="ECO:0000256" key="5">
    <source>
        <dbReference type="ARBA" id="ARBA00022777"/>
    </source>
</evidence>
<dbReference type="InterPro" id="IPR058544">
    <property type="entry name" value="ETR1_N"/>
</dbReference>
<feature type="domain" description="Histidine kinase" evidence="10">
    <location>
        <begin position="251"/>
        <end position="469"/>
    </location>
</feature>
<dbReference type="GO" id="GO:0005524">
    <property type="term" value="F:ATP binding"/>
    <property type="evidence" value="ECO:0007669"/>
    <property type="project" value="UniProtKB-KW"/>
</dbReference>
<dbReference type="InterPro" id="IPR004358">
    <property type="entry name" value="Sig_transdc_His_kin-like_C"/>
</dbReference>
<dbReference type="RefSeq" id="WP_341376523.1">
    <property type="nucleotide sequence ID" value="NZ_JBBUTF010000029.1"/>
</dbReference>
<dbReference type="Gene3D" id="3.30.565.10">
    <property type="entry name" value="Histidine kinase-like ATPase, C-terminal domain"/>
    <property type="match status" value="1"/>
</dbReference>
<organism evidence="11 12">
    <name type="scientific">Pseudaquabacterium rugosum</name>
    <dbReference type="NCBI Taxonomy" id="2984194"/>
    <lineage>
        <taxon>Bacteria</taxon>
        <taxon>Pseudomonadati</taxon>
        <taxon>Pseudomonadota</taxon>
        <taxon>Betaproteobacteria</taxon>
        <taxon>Burkholderiales</taxon>
        <taxon>Sphaerotilaceae</taxon>
        <taxon>Pseudaquabacterium</taxon>
    </lineage>
</organism>
<feature type="transmembrane region" description="Helical" evidence="9">
    <location>
        <begin position="55"/>
        <end position="81"/>
    </location>
</feature>
<keyword evidence="9" id="KW-1133">Transmembrane helix</keyword>
<evidence type="ECO:0000313" key="12">
    <source>
        <dbReference type="Proteomes" id="UP001368500"/>
    </source>
</evidence>
<evidence type="ECO:0000259" key="10">
    <source>
        <dbReference type="PROSITE" id="PS50109"/>
    </source>
</evidence>
<evidence type="ECO:0000256" key="1">
    <source>
        <dbReference type="ARBA" id="ARBA00000085"/>
    </source>
</evidence>
<feature type="transmembrane region" description="Helical" evidence="9">
    <location>
        <begin position="30"/>
        <end position="48"/>
    </location>
</feature>
<keyword evidence="12" id="KW-1185">Reference proteome</keyword>
<dbReference type="Gene3D" id="1.10.287.130">
    <property type="match status" value="1"/>
</dbReference>
<dbReference type="InterPro" id="IPR003594">
    <property type="entry name" value="HATPase_dom"/>
</dbReference>
<dbReference type="InterPro" id="IPR036890">
    <property type="entry name" value="HATPase_C_sf"/>
</dbReference>
<keyword evidence="9" id="KW-0812">Transmembrane</keyword>
<keyword evidence="3" id="KW-0808">Transferase</keyword>
<keyword evidence="6 11" id="KW-0067">ATP-binding</keyword>
<keyword evidence="9" id="KW-0472">Membrane</keyword>
<dbReference type="SUPFAM" id="SSF55874">
    <property type="entry name" value="ATPase domain of HSP90 chaperone/DNA topoisomerase II/histidine kinase"/>
    <property type="match status" value="1"/>
</dbReference>
<dbReference type="EC" id="2.7.13.3" evidence="2"/>
<evidence type="ECO:0000256" key="4">
    <source>
        <dbReference type="ARBA" id="ARBA00022741"/>
    </source>
</evidence>
<evidence type="ECO:0000256" key="9">
    <source>
        <dbReference type="SAM" id="Phobius"/>
    </source>
</evidence>
<evidence type="ECO:0000313" key="11">
    <source>
        <dbReference type="EMBL" id="MEK8028738.1"/>
    </source>
</evidence>
<evidence type="ECO:0000256" key="6">
    <source>
        <dbReference type="ARBA" id="ARBA00022840"/>
    </source>
</evidence>
<dbReference type="SMART" id="SM00387">
    <property type="entry name" value="HATPase_c"/>
    <property type="match status" value="1"/>
</dbReference>